<gene>
    <name evidence="2" type="ORF">SAMN04489806_2477</name>
</gene>
<dbReference type="PANTHER" id="PTHR30283">
    <property type="entry name" value="PEROXIDE STRESS RESPONSE PROTEIN YAAA"/>
    <property type="match status" value="1"/>
</dbReference>
<evidence type="ECO:0000313" key="2">
    <source>
        <dbReference type="EMBL" id="SEC05668.1"/>
    </source>
</evidence>
<organism evidence="2 3">
    <name type="scientific">Paramicrobacterium humi</name>
    <dbReference type="NCBI Taxonomy" id="640635"/>
    <lineage>
        <taxon>Bacteria</taxon>
        <taxon>Bacillati</taxon>
        <taxon>Actinomycetota</taxon>
        <taxon>Actinomycetes</taxon>
        <taxon>Micrococcales</taxon>
        <taxon>Microbacteriaceae</taxon>
        <taxon>Paramicrobacterium</taxon>
    </lineage>
</organism>
<dbReference type="AlphaFoldDB" id="A0A1H4PEI3"/>
<proteinExistence type="predicted"/>
<name>A0A1H4PEI3_9MICO</name>
<feature type="region of interest" description="Disordered" evidence="1">
    <location>
        <begin position="1"/>
        <end position="25"/>
    </location>
</feature>
<dbReference type="GO" id="GO:0005829">
    <property type="term" value="C:cytosol"/>
    <property type="evidence" value="ECO:0007669"/>
    <property type="project" value="TreeGrafter"/>
</dbReference>
<dbReference type="Pfam" id="PF03883">
    <property type="entry name" value="H2O2_YaaD"/>
    <property type="match status" value="1"/>
</dbReference>
<dbReference type="STRING" id="640635.SAMN04489806_2477"/>
<dbReference type="InterPro" id="IPR005583">
    <property type="entry name" value="YaaA"/>
</dbReference>
<evidence type="ECO:0008006" key="4">
    <source>
        <dbReference type="Google" id="ProtNLM"/>
    </source>
</evidence>
<sequence length="246" mass="26267">MLILLPPSETKRQGGTGRSLSPGTLSFPALDPQRRALVGAVVALAGDADATIAALKLGPKQHAEVETNRALRRAATMPAIDRYTGVLFDALDAQSLSTAERAFAGRHVAVHSALFGLIGALDPIPAYRLSHDSRVPELPLKRHWSASVSAQLAEHDGLILDLRSEGYAKLGPAPTDGRVRYVRVLTEAEGGTRRALNHFNKKAKGAFSRALIQSGIDFSDVTELLDWAARGGIRLEDADGELALIV</sequence>
<dbReference type="RefSeq" id="WP_091184776.1">
    <property type="nucleotide sequence ID" value="NZ_FNRY01000001.1"/>
</dbReference>
<dbReference type="GO" id="GO:0033194">
    <property type="term" value="P:response to hydroperoxide"/>
    <property type="evidence" value="ECO:0007669"/>
    <property type="project" value="TreeGrafter"/>
</dbReference>
<dbReference type="Proteomes" id="UP000199183">
    <property type="component" value="Unassembled WGS sequence"/>
</dbReference>
<dbReference type="OrthoDB" id="3210767at2"/>
<dbReference type="EMBL" id="FNRY01000001">
    <property type="protein sequence ID" value="SEC05668.1"/>
    <property type="molecule type" value="Genomic_DNA"/>
</dbReference>
<protein>
    <recommendedName>
        <fullName evidence="4">Peroxide stress protein YaaA</fullName>
    </recommendedName>
</protein>
<dbReference type="PANTHER" id="PTHR30283:SF4">
    <property type="entry name" value="PEROXIDE STRESS RESISTANCE PROTEIN YAAA"/>
    <property type="match status" value="1"/>
</dbReference>
<evidence type="ECO:0000313" key="3">
    <source>
        <dbReference type="Proteomes" id="UP000199183"/>
    </source>
</evidence>
<keyword evidence="3" id="KW-1185">Reference proteome</keyword>
<evidence type="ECO:0000256" key="1">
    <source>
        <dbReference type="SAM" id="MobiDB-lite"/>
    </source>
</evidence>
<accession>A0A1H4PEI3</accession>
<reference evidence="2 3" key="1">
    <citation type="submission" date="2016-10" db="EMBL/GenBank/DDBJ databases">
        <authorList>
            <person name="de Groot N.N."/>
        </authorList>
    </citation>
    <scope>NUCLEOTIDE SEQUENCE [LARGE SCALE GENOMIC DNA]</scope>
    <source>
        <strain evidence="2 3">DSM 21799</strain>
    </source>
</reference>